<feature type="transmembrane region" description="Helical" evidence="7">
    <location>
        <begin position="12"/>
        <end position="28"/>
    </location>
</feature>
<evidence type="ECO:0000256" key="1">
    <source>
        <dbReference type="ARBA" id="ARBA00004651"/>
    </source>
</evidence>
<sequence length="333" mass="35181">MEHIGNFYRDRFSGLLVALTIAIAAVFLSDHYGAPTMLFALLLGIAFNFLSEHERCAQGIDMAAKQVLRIGVALLGLRISFAALQDLGLIPVVLVIAGVVTTIFLGIGLTRLFTKKTAFGCLTGGAVAICGASAAMALSSVLPQGKDGERDTIFTVVTVTAFSTMAMVIYPIIAAALGLDEQQTGVFLGATIHDVAQVVGAGYGVSDHTGDVATVVKLLRVAMLLPVVLIVMMVARAHLKADKTSEAKLPFPWFVLGFVALVILNSSVDIPVVISGSLIDVSRWCIVMAVAALGMKTSFAALVKVGWMPLVLMLVETLYLAGLALIVITFWMV</sequence>
<feature type="transmembrane region" description="Helical" evidence="7">
    <location>
        <begin position="119"/>
        <end position="141"/>
    </location>
</feature>
<accession>A0A917FBL8</accession>
<keyword evidence="5 7" id="KW-1133">Transmembrane helix</keyword>
<dbReference type="PANTHER" id="PTHR30106">
    <property type="entry name" value="INNER MEMBRANE PROTEIN YEIH-RELATED"/>
    <property type="match status" value="1"/>
</dbReference>
<feature type="transmembrane region" description="Helical" evidence="7">
    <location>
        <begin position="186"/>
        <end position="206"/>
    </location>
</feature>
<gene>
    <name evidence="8" type="ORF">GCM10011332_16990</name>
</gene>
<reference evidence="8" key="1">
    <citation type="journal article" date="2014" name="Int. J. Syst. Evol. Microbiol.">
        <title>Complete genome sequence of Corynebacterium casei LMG S-19264T (=DSM 44701T), isolated from a smear-ripened cheese.</title>
        <authorList>
            <consortium name="US DOE Joint Genome Institute (JGI-PGF)"/>
            <person name="Walter F."/>
            <person name="Albersmeier A."/>
            <person name="Kalinowski J."/>
            <person name="Ruckert C."/>
        </authorList>
    </citation>
    <scope>NUCLEOTIDE SEQUENCE</scope>
    <source>
        <strain evidence="8">CGMCC 1.15254</strain>
    </source>
</reference>
<evidence type="ECO:0000256" key="5">
    <source>
        <dbReference type="ARBA" id="ARBA00022989"/>
    </source>
</evidence>
<feature type="transmembrane region" description="Helical" evidence="7">
    <location>
        <begin position="310"/>
        <end position="332"/>
    </location>
</feature>
<protein>
    <submittedName>
        <fullName evidence="8">UPF0324 membrane protein</fullName>
    </submittedName>
</protein>
<feature type="transmembrane region" description="Helical" evidence="7">
    <location>
        <begin position="218"/>
        <end position="239"/>
    </location>
</feature>
<feature type="transmembrane region" description="Helical" evidence="7">
    <location>
        <begin position="87"/>
        <end position="107"/>
    </location>
</feature>
<dbReference type="RefSeq" id="WP_188663847.1">
    <property type="nucleotide sequence ID" value="NZ_BMHV01000010.1"/>
</dbReference>
<feature type="transmembrane region" description="Helical" evidence="7">
    <location>
        <begin position="251"/>
        <end position="275"/>
    </location>
</feature>
<comment type="caution">
    <text evidence="8">The sequence shown here is derived from an EMBL/GenBank/DDBJ whole genome shotgun (WGS) entry which is preliminary data.</text>
</comment>
<keyword evidence="6 7" id="KW-0472">Membrane</keyword>
<dbReference type="Proteomes" id="UP000632498">
    <property type="component" value="Unassembled WGS sequence"/>
</dbReference>
<evidence type="ECO:0000256" key="7">
    <source>
        <dbReference type="SAM" id="Phobius"/>
    </source>
</evidence>
<keyword evidence="4 7" id="KW-0812">Transmembrane</keyword>
<evidence type="ECO:0000256" key="4">
    <source>
        <dbReference type="ARBA" id="ARBA00022692"/>
    </source>
</evidence>
<comment type="subcellular location">
    <subcellularLocation>
        <location evidence="1">Cell membrane</location>
        <topology evidence="1">Multi-pass membrane protein</topology>
    </subcellularLocation>
</comment>
<keyword evidence="3" id="KW-1003">Cell membrane</keyword>
<evidence type="ECO:0000313" key="9">
    <source>
        <dbReference type="Proteomes" id="UP000632498"/>
    </source>
</evidence>
<dbReference type="EMBL" id="BMHV01000010">
    <property type="protein sequence ID" value="GGF63618.1"/>
    <property type="molecule type" value="Genomic_DNA"/>
</dbReference>
<organism evidence="8 9">
    <name type="scientific">Terasakiella brassicae</name>
    <dbReference type="NCBI Taxonomy" id="1634917"/>
    <lineage>
        <taxon>Bacteria</taxon>
        <taxon>Pseudomonadati</taxon>
        <taxon>Pseudomonadota</taxon>
        <taxon>Alphaproteobacteria</taxon>
        <taxon>Rhodospirillales</taxon>
        <taxon>Terasakiellaceae</taxon>
        <taxon>Terasakiella</taxon>
    </lineage>
</organism>
<reference evidence="8" key="2">
    <citation type="submission" date="2020-09" db="EMBL/GenBank/DDBJ databases">
        <authorList>
            <person name="Sun Q."/>
            <person name="Zhou Y."/>
        </authorList>
    </citation>
    <scope>NUCLEOTIDE SEQUENCE</scope>
    <source>
        <strain evidence="8">CGMCC 1.15254</strain>
    </source>
</reference>
<evidence type="ECO:0000313" key="8">
    <source>
        <dbReference type="EMBL" id="GGF63618.1"/>
    </source>
</evidence>
<feature type="transmembrane region" description="Helical" evidence="7">
    <location>
        <begin position="153"/>
        <end position="179"/>
    </location>
</feature>
<comment type="similarity">
    <text evidence="2">Belongs to the UPF0324 family.</text>
</comment>
<dbReference type="GO" id="GO:0005886">
    <property type="term" value="C:plasma membrane"/>
    <property type="evidence" value="ECO:0007669"/>
    <property type="project" value="UniProtKB-SubCell"/>
</dbReference>
<dbReference type="AlphaFoldDB" id="A0A917FBL8"/>
<proteinExistence type="inferred from homology"/>
<name>A0A917FBL8_9PROT</name>
<feature type="transmembrane region" description="Helical" evidence="7">
    <location>
        <begin position="281"/>
        <end position="303"/>
    </location>
</feature>
<evidence type="ECO:0000256" key="3">
    <source>
        <dbReference type="ARBA" id="ARBA00022475"/>
    </source>
</evidence>
<dbReference type="PANTHER" id="PTHR30106:SF2">
    <property type="entry name" value="UPF0324 INNER MEMBRANE PROTEIN YEIH"/>
    <property type="match status" value="1"/>
</dbReference>
<dbReference type="InterPro" id="IPR018383">
    <property type="entry name" value="UPF0324_pro"/>
</dbReference>
<keyword evidence="9" id="KW-1185">Reference proteome</keyword>
<evidence type="ECO:0000256" key="6">
    <source>
        <dbReference type="ARBA" id="ARBA00023136"/>
    </source>
</evidence>
<dbReference type="Pfam" id="PF03601">
    <property type="entry name" value="Cons_hypoth698"/>
    <property type="match status" value="1"/>
</dbReference>
<evidence type="ECO:0000256" key="2">
    <source>
        <dbReference type="ARBA" id="ARBA00007977"/>
    </source>
</evidence>